<protein>
    <submittedName>
        <fullName evidence="1">Aminoglycoside 6-adenylyltransferase</fullName>
    </submittedName>
</protein>
<reference evidence="1 2" key="1">
    <citation type="submission" date="2020-03" db="EMBL/GenBank/DDBJ databases">
        <title>Soil Listeria distribution.</title>
        <authorList>
            <person name="Liao J."/>
            <person name="Wiedmann M."/>
        </authorList>
    </citation>
    <scope>NUCLEOTIDE SEQUENCE [LARGE SCALE GENOMIC DNA]</scope>
    <source>
        <strain evidence="1 2">FSL L7-1614</strain>
    </source>
</reference>
<dbReference type="InterPro" id="IPR043519">
    <property type="entry name" value="NT_sf"/>
</dbReference>
<proteinExistence type="predicted"/>
<sequence length="267" mass="31454">MLEKIVTWAQRQNQVCALVLEGSLAKKQDVDALSDLDINVWFTGEVPFGKTVEWLAEIGDVLIENQLHMDTPAGEIATQLVIFQNGIKVDFSFWPITYLENPFPYYEKMEILLDKGTYAEQIKRCVREKRKLAMEKADFNQIVNEFWFELHYVAKFLKRKEIWFVQDIQAGIRANYLLPMLEEQARITERNPSFSGRKMETWLDPVYFNRLPSIFADYSLEANWQAMWEEIAIFEEVTDFIRKNYQFELPTAKIEGMKRLLRGIQEG</sequence>
<dbReference type="Gene3D" id="3.30.460.10">
    <property type="entry name" value="Beta Polymerase, domain 2"/>
    <property type="match status" value="1"/>
</dbReference>
<evidence type="ECO:0000313" key="2">
    <source>
        <dbReference type="Proteomes" id="UP000569903"/>
    </source>
</evidence>
<dbReference type="Gene3D" id="1.20.120.330">
    <property type="entry name" value="Nucleotidyltransferases domain 2"/>
    <property type="match status" value="1"/>
</dbReference>
<dbReference type="RefSeq" id="WP_185389987.1">
    <property type="nucleotide sequence ID" value="NZ_JAARQN010000015.1"/>
</dbReference>
<organism evidence="1 2">
    <name type="scientific">Listeria newyorkensis</name>
    <dbReference type="NCBI Taxonomy" id="1497681"/>
    <lineage>
        <taxon>Bacteria</taxon>
        <taxon>Bacillati</taxon>
        <taxon>Bacillota</taxon>
        <taxon>Bacilli</taxon>
        <taxon>Bacillales</taxon>
        <taxon>Listeriaceae</taxon>
        <taxon>Listeria</taxon>
    </lineage>
</organism>
<keyword evidence="1" id="KW-0808">Transferase</keyword>
<name>A0A841Z243_9LIST</name>
<dbReference type="EMBL" id="JAARQN010000015">
    <property type="protein sequence ID" value="MBC1458816.1"/>
    <property type="molecule type" value="Genomic_DNA"/>
</dbReference>
<accession>A0A841Z243</accession>
<dbReference type="AlphaFoldDB" id="A0A841Z243"/>
<dbReference type="Pfam" id="PF04439">
    <property type="entry name" value="Adenyl_transf"/>
    <property type="match status" value="1"/>
</dbReference>
<dbReference type="SUPFAM" id="SSF81631">
    <property type="entry name" value="PAP/OAS1 substrate-binding domain"/>
    <property type="match status" value="1"/>
</dbReference>
<dbReference type="InterPro" id="IPR007530">
    <property type="entry name" value="Aminoglycoside_adenylylTfrase"/>
</dbReference>
<evidence type="ECO:0000313" key="1">
    <source>
        <dbReference type="EMBL" id="MBC1458816.1"/>
    </source>
</evidence>
<dbReference type="Proteomes" id="UP000569903">
    <property type="component" value="Unassembled WGS sequence"/>
</dbReference>
<dbReference type="GO" id="GO:0016779">
    <property type="term" value="F:nucleotidyltransferase activity"/>
    <property type="evidence" value="ECO:0007669"/>
    <property type="project" value="UniProtKB-KW"/>
</dbReference>
<comment type="caution">
    <text evidence="1">The sequence shown here is derived from an EMBL/GenBank/DDBJ whole genome shotgun (WGS) entry which is preliminary data.</text>
</comment>
<gene>
    <name evidence="1" type="ORF">HB850_13710</name>
</gene>
<keyword evidence="1" id="KW-0548">Nucleotidyltransferase</keyword>
<dbReference type="SUPFAM" id="SSF81301">
    <property type="entry name" value="Nucleotidyltransferase"/>
    <property type="match status" value="1"/>
</dbReference>